<gene>
    <name evidence="1" type="ORF">C5689_12895</name>
</gene>
<dbReference type="PANTHER" id="PTHR39441:SF1">
    <property type="entry name" value="DUF2252 DOMAIN-CONTAINING PROTEIN"/>
    <property type="match status" value="1"/>
</dbReference>
<organism evidence="1 2">
    <name type="scientific">Methylosinus sporium</name>
    <dbReference type="NCBI Taxonomy" id="428"/>
    <lineage>
        <taxon>Bacteria</taxon>
        <taxon>Pseudomonadati</taxon>
        <taxon>Pseudomonadota</taxon>
        <taxon>Alphaproteobacteria</taxon>
        <taxon>Hyphomicrobiales</taxon>
        <taxon>Methylocystaceae</taxon>
        <taxon>Methylosinus</taxon>
    </lineage>
</organism>
<dbReference type="RefSeq" id="WP_108917683.1">
    <property type="nucleotide sequence ID" value="NZ_BGJY01000001.1"/>
</dbReference>
<name>A0A2U1SP79_METSR</name>
<comment type="caution">
    <text evidence="1">The sequence shown here is derived from an EMBL/GenBank/DDBJ whole genome shotgun (WGS) entry which is preliminary data.</text>
</comment>
<protein>
    <submittedName>
        <fullName evidence="1">DUF2252 domain-containing protein</fullName>
    </submittedName>
</protein>
<dbReference type="EMBL" id="PUIV01000021">
    <property type="protein sequence ID" value="PWB93417.1"/>
    <property type="molecule type" value="Genomic_DNA"/>
</dbReference>
<dbReference type="Proteomes" id="UP000245137">
    <property type="component" value="Unassembled WGS sequence"/>
</dbReference>
<reference evidence="1 2" key="1">
    <citation type="journal article" date="2018" name="Appl. Microbiol. Biotechnol.">
        <title>Co-cultivation of the strictly anaerobic methanogen Methanosarcina barkeri with aerobic methanotrophs in an oxygen-limited membrane bioreactor.</title>
        <authorList>
            <person name="In 't Zandt M.H."/>
            <person name="van den Bosch T.J.M."/>
            <person name="Rijkers R."/>
            <person name="van Kessel M.A.H.J."/>
            <person name="Jetten M.S.M."/>
            <person name="Welte C.U."/>
        </authorList>
    </citation>
    <scope>NUCLEOTIDE SEQUENCE [LARGE SCALE GENOMIC DNA]</scope>
    <source>
        <strain evidence="1 2">DSM 17706</strain>
    </source>
</reference>
<dbReference type="InterPro" id="IPR018721">
    <property type="entry name" value="DUF2252"/>
</dbReference>
<dbReference type="OrthoDB" id="1491115at2"/>
<dbReference type="PANTHER" id="PTHR39441">
    <property type="entry name" value="DUF2252 DOMAIN-CONTAINING PROTEIN"/>
    <property type="match status" value="1"/>
</dbReference>
<dbReference type="AlphaFoldDB" id="A0A2U1SP79"/>
<accession>A0A2U1SP79</accession>
<dbReference type="Pfam" id="PF10009">
    <property type="entry name" value="DUF2252"/>
    <property type="match status" value="1"/>
</dbReference>
<proteinExistence type="predicted"/>
<evidence type="ECO:0000313" key="1">
    <source>
        <dbReference type="EMBL" id="PWB93417.1"/>
    </source>
</evidence>
<keyword evidence="2" id="KW-1185">Reference proteome</keyword>
<sequence>MQDHKDAPSHHLVFAERYAAGKERRRFVPRESLAEFSPVERDPTAILAATDEGRVASLLPIRYERMAQSSFAFLRGAASIMAEDLAALPTPGLSTQSCGDCHLMNFGALLSSEGNVLFDINDFDETLPNVDFTVDLRRLCASFAVAALDAGRSDKRARQAAERAARAYRQHMRGLSRLSPLKAWRDRIDLVHVADGLDERLARKLRGLVAATRPDREDDNFPHLESTPMGLRIEERPPLIYHIGNGGGAATRFDIPATFASCGATLTPEVVALLRRYALTDTAFKVVGIGSVGTFCAIGLFATADDEPLFLQLKEARPSVLARLAPEAAAQWKDAEGKRVVHGQRVMQASTDLFLGWAKDESTGRHFYVRHLKNRRLGSVAELFEEHALDDYAALCGRVLARAHARSADPAIICGYMGKSGAFDDAMASFAMLYAARNTCDHAEFLAWRARAKDESEGSDKGR</sequence>
<evidence type="ECO:0000313" key="2">
    <source>
        <dbReference type="Proteomes" id="UP000245137"/>
    </source>
</evidence>